<reference evidence="3" key="1">
    <citation type="submission" date="2016-10" db="EMBL/GenBank/DDBJ databases">
        <authorList>
            <person name="Varghese N."/>
            <person name="Submissions S."/>
        </authorList>
    </citation>
    <scope>NUCLEOTIDE SEQUENCE [LARGE SCALE GENOMIC DNA]</scope>
    <source>
        <strain evidence="3">ATCC 20501</strain>
    </source>
</reference>
<dbReference type="AlphaFoldDB" id="A0A1H5SPY8"/>
<evidence type="ECO:0000313" key="3">
    <source>
        <dbReference type="Proteomes" id="UP000236729"/>
    </source>
</evidence>
<proteinExistence type="predicted"/>
<accession>A0A1H5SPY8</accession>
<organism evidence="2 3">
    <name type="scientific">Saccharopolyspora kobensis</name>
    <dbReference type="NCBI Taxonomy" id="146035"/>
    <lineage>
        <taxon>Bacteria</taxon>
        <taxon>Bacillati</taxon>
        <taxon>Actinomycetota</taxon>
        <taxon>Actinomycetes</taxon>
        <taxon>Pseudonocardiales</taxon>
        <taxon>Pseudonocardiaceae</taxon>
        <taxon>Saccharopolyspora</taxon>
    </lineage>
</organism>
<evidence type="ECO:0000313" key="2">
    <source>
        <dbReference type="EMBL" id="SEF52629.1"/>
    </source>
</evidence>
<dbReference type="Pfam" id="PF02720">
    <property type="entry name" value="DUF222"/>
    <property type="match status" value="1"/>
</dbReference>
<dbReference type="EMBL" id="FNVB01000002">
    <property type="protein sequence ID" value="SEF52629.1"/>
    <property type="molecule type" value="Genomic_DNA"/>
</dbReference>
<gene>
    <name evidence="2" type="ORF">SAMN02982929_00001</name>
</gene>
<name>A0A1H5SPY8_9PSEU</name>
<protein>
    <recommendedName>
        <fullName evidence="1">DUF222 domain-containing protein</fullName>
    </recommendedName>
</protein>
<sequence>MTPLMASQDATPAAGAGVVVSALPAWDVPAPGGVWPSAVRSLSDEELASRIGEVEQRIRQARMQQLRLIAEADRRRLHTACGARSTQVWLQTLLNIDGQDATTRVRIATATTPAAPTDAADGVAGPEVSLPATGEALGEGVIGLEHARVISRCVSRLPAHVRHQAGEVERLLVDNACRQCPRDLEKLADRVRYTLDADGAVADE</sequence>
<dbReference type="RefSeq" id="WP_146075826.1">
    <property type="nucleotide sequence ID" value="NZ_FNVB01000002.1"/>
</dbReference>
<dbReference type="InterPro" id="IPR003870">
    <property type="entry name" value="DUF222"/>
</dbReference>
<evidence type="ECO:0000259" key="1">
    <source>
        <dbReference type="Pfam" id="PF02720"/>
    </source>
</evidence>
<feature type="non-terminal residue" evidence="2">
    <location>
        <position position="204"/>
    </location>
</feature>
<feature type="domain" description="DUF222" evidence="1">
    <location>
        <begin position="55"/>
        <end position="203"/>
    </location>
</feature>
<dbReference type="Proteomes" id="UP000236729">
    <property type="component" value="Unassembled WGS sequence"/>
</dbReference>